<name>A0A4U0TZB1_9PEZI</name>
<dbReference type="GO" id="GO:0004650">
    <property type="term" value="F:polygalacturonase activity"/>
    <property type="evidence" value="ECO:0007669"/>
    <property type="project" value="InterPro"/>
</dbReference>
<feature type="chain" id="PRO_5020760412" description="Rhamnogalacturonase A/B/Epimerase-like pectate lyase domain-containing protein" evidence="1">
    <location>
        <begin position="20"/>
        <end position="851"/>
    </location>
</feature>
<dbReference type="SUPFAM" id="SSF51126">
    <property type="entry name" value="Pectin lyase-like"/>
    <property type="match status" value="2"/>
</dbReference>
<organism evidence="3 4">
    <name type="scientific">Friedmanniomyces endolithicus</name>
    <dbReference type="NCBI Taxonomy" id="329885"/>
    <lineage>
        <taxon>Eukaryota</taxon>
        <taxon>Fungi</taxon>
        <taxon>Dikarya</taxon>
        <taxon>Ascomycota</taxon>
        <taxon>Pezizomycotina</taxon>
        <taxon>Dothideomycetes</taxon>
        <taxon>Dothideomycetidae</taxon>
        <taxon>Mycosphaerellales</taxon>
        <taxon>Teratosphaeriaceae</taxon>
        <taxon>Friedmanniomyces</taxon>
    </lineage>
</organism>
<dbReference type="InterPro" id="IPR011050">
    <property type="entry name" value="Pectin_lyase_fold/virulence"/>
</dbReference>
<keyword evidence="1" id="KW-0732">Signal</keyword>
<feature type="domain" description="Rhamnogalacturonase A/B/Epimerase-like pectate lyase" evidence="2">
    <location>
        <begin position="98"/>
        <end position="322"/>
    </location>
</feature>
<dbReference type="CDD" id="cd23668">
    <property type="entry name" value="GH55_beta13glucanase-like"/>
    <property type="match status" value="1"/>
</dbReference>
<dbReference type="AlphaFoldDB" id="A0A4U0TZB1"/>
<dbReference type="STRING" id="329885.A0A4U0TZB1"/>
<dbReference type="PANTHER" id="PTHR33928:SF2">
    <property type="entry name" value="PECTATE LYASE SUPERFAMILY PROTEIN DOMAIN-CONTAINING PROTEIN-RELATED"/>
    <property type="match status" value="1"/>
</dbReference>
<dbReference type="InterPro" id="IPR039279">
    <property type="entry name" value="QRT3-like"/>
</dbReference>
<accession>A0A4U0TZB1</accession>
<dbReference type="FunFam" id="2.160.20.10:FF:000023">
    <property type="entry name" value="Exo-beta-1,3-glucanase Exg0"/>
    <property type="match status" value="1"/>
</dbReference>
<dbReference type="Pfam" id="PF12708">
    <property type="entry name" value="Pect-lyase_RHGA_epim"/>
    <property type="match status" value="2"/>
</dbReference>
<evidence type="ECO:0000313" key="3">
    <source>
        <dbReference type="EMBL" id="TKA27125.1"/>
    </source>
</evidence>
<comment type="caution">
    <text evidence="3">The sequence shown here is derived from an EMBL/GenBank/DDBJ whole genome shotgun (WGS) entry which is preliminary data.</text>
</comment>
<proteinExistence type="predicted"/>
<dbReference type="EMBL" id="NAJP01000131">
    <property type="protein sequence ID" value="TKA27125.1"/>
    <property type="molecule type" value="Genomic_DNA"/>
</dbReference>
<feature type="domain" description="Rhamnogalacturonase A/B/Epimerase-like pectate lyase" evidence="2">
    <location>
        <begin position="451"/>
        <end position="522"/>
    </location>
</feature>
<dbReference type="PANTHER" id="PTHR33928">
    <property type="entry name" value="POLYGALACTURONASE QRT3"/>
    <property type="match status" value="1"/>
</dbReference>
<protein>
    <recommendedName>
        <fullName evidence="2">Rhamnogalacturonase A/B/Epimerase-like pectate lyase domain-containing protein</fullName>
    </recommendedName>
</protein>
<dbReference type="FunFam" id="2.160.20.10:FF:000026">
    <property type="entry name" value="Exo-beta-1,3-glucanase Exg0"/>
    <property type="match status" value="1"/>
</dbReference>
<evidence type="ECO:0000256" key="1">
    <source>
        <dbReference type="SAM" id="SignalP"/>
    </source>
</evidence>
<dbReference type="InterPro" id="IPR024535">
    <property type="entry name" value="RHGA/B-epi-like_pectate_lyase"/>
</dbReference>
<dbReference type="Proteomes" id="UP000310066">
    <property type="component" value="Unassembled WGS sequence"/>
</dbReference>
<evidence type="ECO:0000313" key="4">
    <source>
        <dbReference type="Proteomes" id="UP000310066"/>
    </source>
</evidence>
<gene>
    <name evidence="3" type="ORF">B0A54_17067</name>
</gene>
<reference evidence="3 4" key="1">
    <citation type="submission" date="2017-03" db="EMBL/GenBank/DDBJ databases">
        <title>Genomes of endolithic fungi from Antarctica.</title>
        <authorList>
            <person name="Coleine C."/>
            <person name="Masonjones S."/>
            <person name="Stajich J.E."/>
        </authorList>
    </citation>
    <scope>NUCLEOTIDE SEQUENCE [LARGE SCALE GENOMIC DNA]</scope>
    <source>
        <strain evidence="3 4">CCFEE 5311</strain>
    </source>
</reference>
<dbReference type="InterPro" id="IPR012334">
    <property type="entry name" value="Pectin_lyas_fold"/>
</dbReference>
<sequence>MRSFMFLTLLLAAICGTTAQHVHLDIPEVEGYVQSMLGEFNHYTRYPGPSPTYWKHPSPRPTKPAPSPPANSCAYWLENIKHQGIAAFNPSPSTYQVFRNVKDFGAKGDGVTDDTAAINNAISSGGRCGPGTCSSTTVTPAVVYFPAGMYMINASIIDYYYTQLIGNPNCLPTIRAFPTFSGGLGLIDGDQYGANGLGFGATNVFWRQIRNFIIDMTLVPSTSSVTGIHWPTAQATSIQNVIFQMSSNNGTQHQGIFIESGSGGFMNDLVFYGGLNGAVFGNQQFTMRNLTFYNAVTAIDQIWDWGWTYKSITINNCSVGLDMSSGGPTAQSVGSVTFIDSSISNTPVGIKTAHGPGSQPPTAGSLIVENVALNNVPIAIEGANGATALAGTTGQTTIAGWGEGHSYTLNGPNNFEGPITPVSRPGSLVQAGGKYYERSKPQYQQYPVSSFVSARNFGATGNGHTDDTVALQAAISAAKAHNKILFVDHGDYLVSRTIYIPSGSRIVGESYSVILSTGNFFNNINKPQPIVQIGKSGESGTIELSDMIVSTQGQQRGAVLFEFNLNSPLSSPSGLWDVHSRVGGFAGSNLQLAQCPTTPTVNVTAANLNQNCIAAFMTMHLTKSSSGLYLENIWLWVADHDVEDPALTQITVYAGRGLLDESQSGTFWLVGTAVEHHVLYEYQFAYTRNVFAGQIQTETAYYQPNPSAPLPFPYVASLNDPQFPSLTAIDGTVSIPDADGWGLRIVHSNNILIYGAGLYSFFNNYSTTCSNHGNGEVCQYRNFEVISSNAINVYNLNTVGTHYMIEVSSTLGKLMVGRVLTGLQVDGQNVAYYGDNVDGFVDTIALFRTSS</sequence>
<feature type="signal peptide" evidence="1">
    <location>
        <begin position="1"/>
        <end position="19"/>
    </location>
</feature>
<dbReference type="OrthoDB" id="1046782at2759"/>
<dbReference type="Gene3D" id="2.160.20.10">
    <property type="entry name" value="Single-stranded right-handed beta-helix, Pectin lyase-like"/>
    <property type="match status" value="2"/>
</dbReference>
<evidence type="ECO:0000259" key="2">
    <source>
        <dbReference type="Pfam" id="PF12708"/>
    </source>
</evidence>